<dbReference type="AlphaFoldDB" id="A0AA35RUE7"/>
<sequence>MTDTGYPSTYTGVEQILERLLGPEGCPWDKEQTREALAGMFLEECYEFIEAVEEGDTDKMVEELGDVLFHVMFQLKLGEDNGEFTREDVLGTLVEKLLRRHPHVFGDKQVSGADEAIASWDAVKRQEKAASGGSILEGVPKNMPALAYAQAVQARAERAGFDWDSFQGVLDKVTEELSEIEAASTDDERESELGDLLFSVVNAARWLNIDAEASLRGTNRRFYRRYAIMERLSREQGVSFDTLSMDEKEALWQEANVSS</sequence>
<dbReference type="Gene3D" id="1.10.287.1080">
    <property type="entry name" value="MazG-like"/>
    <property type="match status" value="2"/>
</dbReference>
<dbReference type="EMBL" id="CASHTH010001671">
    <property type="protein sequence ID" value="CAI8017930.1"/>
    <property type="molecule type" value="Genomic_DNA"/>
</dbReference>
<dbReference type="GO" id="GO:0046076">
    <property type="term" value="P:dTTP catabolic process"/>
    <property type="evidence" value="ECO:0007669"/>
    <property type="project" value="TreeGrafter"/>
</dbReference>
<evidence type="ECO:0000259" key="1">
    <source>
        <dbReference type="Pfam" id="PF03819"/>
    </source>
</evidence>
<dbReference type="NCBIfam" id="NF007113">
    <property type="entry name" value="PRK09562.1"/>
    <property type="match status" value="1"/>
</dbReference>
<dbReference type="GO" id="GO:0047429">
    <property type="term" value="F:nucleoside triphosphate diphosphatase activity"/>
    <property type="evidence" value="ECO:0007669"/>
    <property type="project" value="InterPro"/>
</dbReference>
<reference evidence="2" key="1">
    <citation type="submission" date="2023-03" db="EMBL/GenBank/DDBJ databases">
        <authorList>
            <person name="Steffen K."/>
            <person name="Cardenas P."/>
        </authorList>
    </citation>
    <scope>NUCLEOTIDE SEQUENCE</scope>
</reference>
<keyword evidence="3" id="KW-1185">Reference proteome</keyword>
<dbReference type="PANTHER" id="PTHR30522">
    <property type="entry name" value="NUCLEOSIDE TRIPHOSPHATE PYROPHOSPHOHYDROLASE"/>
    <property type="match status" value="1"/>
</dbReference>
<dbReference type="GO" id="GO:0046047">
    <property type="term" value="P:TTP catabolic process"/>
    <property type="evidence" value="ECO:0007669"/>
    <property type="project" value="TreeGrafter"/>
</dbReference>
<evidence type="ECO:0000313" key="2">
    <source>
        <dbReference type="EMBL" id="CAI8017930.1"/>
    </source>
</evidence>
<dbReference type="InterPro" id="IPR011551">
    <property type="entry name" value="NTP_PyrPHydrolase_MazG"/>
</dbReference>
<dbReference type="FunFam" id="1.10.287.1080:FF:000001">
    <property type="entry name" value="Nucleoside triphosphate pyrophosphohydrolase"/>
    <property type="match status" value="1"/>
</dbReference>
<comment type="caution">
    <text evidence="2">The sequence shown here is derived from an EMBL/GenBank/DDBJ whole genome shotgun (WGS) entry which is preliminary data.</text>
</comment>
<organism evidence="2 3">
    <name type="scientific">Geodia barretti</name>
    <name type="common">Barrett's horny sponge</name>
    <dbReference type="NCBI Taxonomy" id="519541"/>
    <lineage>
        <taxon>Eukaryota</taxon>
        <taxon>Metazoa</taxon>
        <taxon>Porifera</taxon>
        <taxon>Demospongiae</taxon>
        <taxon>Heteroscleromorpha</taxon>
        <taxon>Tetractinellida</taxon>
        <taxon>Astrophorina</taxon>
        <taxon>Geodiidae</taxon>
        <taxon>Geodia</taxon>
    </lineage>
</organism>
<dbReference type="InterPro" id="IPR048015">
    <property type="entry name" value="NTP-PPase_MazG-like_N"/>
</dbReference>
<dbReference type="PANTHER" id="PTHR30522:SF0">
    <property type="entry name" value="NUCLEOSIDE TRIPHOSPHATE PYROPHOSPHOHYDROLASE"/>
    <property type="match status" value="1"/>
</dbReference>
<proteinExistence type="predicted"/>
<dbReference type="GO" id="GO:0006950">
    <property type="term" value="P:response to stress"/>
    <property type="evidence" value="ECO:0007669"/>
    <property type="project" value="UniProtKB-ARBA"/>
</dbReference>
<dbReference type="Pfam" id="PF03819">
    <property type="entry name" value="MazG"/>
    <property type="match status" value="1"/>
</dbReference>
<dbReference type="GO" id="GO:0006203">
    <property type="term" value="P:dGTP catabolic process"/>
    <property type="evidence" value="ECO:0007669"/>
    <property type="project" value="TreeGrafter"/>
</dbReference>
<dbReference type="Proteomes" id="UP001174909">
    <property type="component" value="Unassembled WGS sequence"/>
</dbReference>
<dbReference type="CDD" id="cd11528">
    <property type="entry name" value="NTP-PPase_MazG_Nterm"/>
    <property type="match status" value="1"/>
</dbReference>
<protein>
    <submittedName>
        <fullName evidence="2">Uncharacterized protein YabN</fullName>
    </submittedName>
</protein>
<dbReference type="SUPFAM" id="SSF101386">
    <property type="entry name" value="all-alpha NTP pyrophosphatases"/>
    <property type="match status" value="2"/>
</dbReference>
<gene>
    <name evidence="2" type="ORF">GBAR_LOCUS10823</name>
</gene>
<evidence type="ECO:0000313" key="3">
    <source>
        <dbReference type="Proteomes" id="UP001174909"/>
    </source>
</evidence>
<accession>A0AA35RUE7</accession>
<dbReference type="InterPro" id="IPR004518">
    <property type="entry name" value="MazG-like_dom"/>
</dbReference>
<dbReference type="GO" id="GO:0046052">
    <property type="term" value="P:UTP catabolic process"/>
    <property type="evidence" value="ECO:0007669"/>
    <property type="project" value="TreeGrafter"/>
</dbReference>
<dbReference type="CDD" id="cd11529">
    <property type="entry name" value="NTP-PPase_MazG_Cterm"/>
    <property type="match status" value="1"/>
</dbReference>
<dbReference type="GO" id="GO:0046061">
    <property type="term" value="P:dATP catabolic process"/>
    <property type="evidence" value="ECO:0007669"/>
    <property type="project" value="TreeGrafter"/>
</dbReference>
<dbReference type="GO" id="GO:0046081">
    <property type="term" value="P:dUTP catabolic process"/>
    <property type="evidence" value="ECO:0007669"/>
    <property type="project" value="TreeGrafter"/>
</dbReference>
<feature type="domain" description="NTP pyrophosphohydrolase MazG-like" evidence="1">
    <location>
        <begin position="32"/>
        <end position="105"/>
    </location>
</feature>
<dbReference type="NCBIfam" id="TIGR00444">
    <property type="entry name" value="mazG"/>
    <property type="match status" value="1"/>
</dbReference>
<name>A0AA35RUE7_GEOBA</name>
<dbReference type="InterPro" id="IPR048011">
    <property type="entry name" value="NTP-PPase_MazG-like_C"/>
</dbReference>